<comment type="caution">
    <text evidence="2">The sequence shown here is derived from an EMBL/GenBank/DDBJ whole genome shotgun (WGS) entry which is preliminary data.</text>
</comment>
<dbReference type="Proteomes" id="UP000028091">
    <property type="component" value="Unassembled WGS sequence"/>
</dbReference>
<protein>
    <recommendedName>
        <fullName evidence="4">YjcN</fullName>
    </recommendedName>
</protein>
<accession>A0A081L728</accession>
<proteinExistence type="predicted"/>
<evidence type="ECO:0008006" key="4">
    <source>
        <dbReference type="Google" id="ProtNLM"/>
    </source>
</evidence>
<organism evidence="2 3">
    <name type="scientific">Bacillus zhangzhouensis</name>
    <dbReference type="NCBI Taxonomy" id="1178540"/>
    <lineage>
        <taxon>Bacteria</taxon>
        <taxon>Bacillati</taxon>
        <taxon>Bacillota</taxon>
        <taxon>Bacilli</taxon>
        <taxon>Bacillales</taxon>
        <taxon>Bacillaceae</taxon>
        <taxon>Bacillus</taxon>
    </lineage>
</organism>
<evidence type="ECO:0000313" key="3">
    <source>
        <dbReference type="Proteomes" id="UP000028091"/>
    </source>
</evidence>
<keyword evidence="1" id="KW-0812">Transmembrane</keyword>
<name>A0A081L728_9BACI</name>
<dbReference type="eggNOG" id="ENOG503476F">
    <property type="taxonomic scope" value="Bacteria"/>
</dbReference>
<evidence type="ECO:0000313" key="2">
    <source>
        <dbReference type="EMBL" id="KEP25054.1"/>
    </source>
</evidence>
<dbReference type="AlphaFoldDB" id="A0A081L728"/>
<feature type="transmembrane region" description="Helical" evidence="1">
    <location>
        <begin position="7"/>
        <end position="28"/>
    </location>
</feature>
<keyword evidence="1" id="KW-1133">Transmembrane helix</keyword>
<keyword evidence="3" id="KW-1185">Reference proteome</keyword>
<reference evidence="2 3" key="1">
    <citation type="submission" date="2012-09" db="EMBL/GenBank/DDBJ databases">
        <title>Genome Sequence of Bacillus sp. DW5-4.</title>
        <authorList>
            <person name="Lai Q."/>
            <person name="Liu Y."/>
            <person name="Shao Z."/>
        </authorList>
    </citation>
    <scope>NUCLEOTIDE SEQUENCE [LARGE SCALE GENOMIC DNA]</scope>
    <source>
        <strain evidence="2 3">DW5-4</strain>
    </source>
</reference>
<dbReference type="EMBL" id="JOTP01000034">
    <property type="protein sequence ID" value="KEP25054.1"/>
    <property type="molecule type" value="Genomic_DNA"/>
</dbReference>
<keyword evidence="1" id="KW-0472">Membrane</keyword>
<gene>
    <name evidence="2" type="ORF">BA70_12420</name>
</gene>
<dbReference type="OrthoDB" id="2930627at2"/>
<evidence type="ECO:0000256" key="1">
    <source>
        <dbReference type="SAM" id="Phobius"/>
    </source>
</evidence>
<dbReference type="RefSeq" id="WP_034324862.1">
    <property type="nucleotide sequence ID" value="NZ_JOTP01000034.1"/>
</dbReference>
<sequence length="105" mass="12292">MKTKHKFFLFITFIVIIIALPLLSPMIFTNATERGAIRQAIYQKGYPYQSYFAILKKTKHVDPEYGQLYDVYWQSWKSETGMTPFVCYSKKVEEKEYEVSCGTAP</sequence>